<evidence type="ECO:0000259" key="6">
    <source>
        <dbReference type="Pfam" id="PF00496"/>
    </source>
</evidence>
<dbReference type="InterPro" id="IPR030678">
    <property type="entry name" value="Peptide/Ni-bd"/>
</dbReference>
<dbReference type="InterPro" id="IPR006311">
    <property type="entry name" value="TAT_signal"/>
</dbReference>
<comment type="subcellular location">
    <subcellularLocation>
        <location evidence="1">Periplasm</location>
    </subcellularLocation>
</comment>
<accession>A0A934J1Y5</accession>
<dbReference type="Proteomes" id="UP000602124">
    <property type="component" value="Unassembled WGS sequence"/>
</dbReference>
<dbReference type="PANTHER" id="PTHR30290:SF9">
    <property type="entry name" value="OLIGOPEPTIDE-BINDING PROTEIN APPA"/>
    <property type="match status" value="1"/>
</dbReference>
<evidence type="ECO:0000256" key="1">
    <source>
        <dbReference type="ARBA" id="ARBA00004418"/>
    </source>
</evidence>
<evidence type="ECO:0000256" key="2">
    <source>
        <dbReference type="ARBA" id="ARBA00005695"/>
    </source>
</evidence>
<evidence type="ECO:0000256" key="3">
    <source>
        <dbReference type="ARBA" id="ARBA00022448"/>
    </source>
</evidence>
<sequence>MQRRQFLTAAAGAAALAALPATTLRAFAQSGSGTITYGQSTSILTLDPAHGAFTGYPGGYEAALLLFDRLLDFDADMKIVPQLAQSYEMSEDLQTCTISLRSGVTFHDGTPLDAAAVKFNIERMMNKDINTTNRPLWDPISGVETPDDTTVVITTSAPFAQLPNTLAHGSGAIVSPAAIEKFGEDGFAQNPVGAGPYELEAFSPGQELTLKAFAGYWGGKPGADRIVFKFIAEPATRISALTTGAVDIIDSVPVQLVSQLAGNADIEVINRPGLRPIGLIINLTRPTLSEVKVRQALNLAVPVVTIAEKVFFGYAQAPDSPLAFDAIGHKSVGELVYDQEKAKALLAEAGYAPGADGIVEKDGARLSLALYVPEGLFPGDVAVAEIVSGALKQIGVEAVITKIEKGAYWDYLRQDKASMVWDLAMFGFNPSNASGTYHLASLFKSNADDNGKPDVWNAGRYNNPRVDELLNLADTAPAEADRLAALGEAQDIIWADAPHVWLQVNENVSAARKSVSGVAVMPIVFTTLRDAKI</sequence>
<dbReference type="GO" id="GO:0043190">
    <property type="term" value="C:ATP-binding cassette (ABC) transporter complex"/>
    <property type="evidence" value="ECO:0007669"/>
    <property type="project" value="InterPro"/>
</dbReference>
<dbReference type="EMBL" id="JAEKMH010000004">
    <property type="protein sequence ID" value="MBJ3786372.1"/>
    <property type="molecule type" value="Genomic_DNA"/>
</dbReference>
<evidence type="ECO:0000256" key="5">
    <source>
        <dbReference type="SAM" id="SignalP"/>
    </source>
</evidence>
<feature type="domain" description="Solute-binding protein family 5" evidence="6">
    <location>
        <begin position="78"/>
        <end position="446"/>
    </location>
</feature>
<gene>
    <name evidence="7" type="ORF">JEQ47_16725</name>
</gene>
<dbReference type="Gene3D" id="3.90.76.10">
    <property type="entry name" value="Dipeptide-binding Protein, Domain 1"/>
    <property type="match status" value="1"/>
</dbReference>
<dbReference type="SUPFAM" id="SSF53850">
    <property type="entry name" value="Periplasmic binding protein-like II"/>
    <property type="match status" value="1"/>
</dbReference>
<evidence type="ECO:0000256" key="4">
    <source>
        <dbReference type="ARBA" id="ARBA00022729"/>
    </source>
</evidence>
<keyword evidence="8" id="KW-1185">Reference proteome</keyword>
<keyword evidence="4 5" id="KW-0732">Signal</keyword>
<dbReference type="PIRSF" id="PIRSF002741">
    <property type="entry name" value="MppA"/>
    <property type="match status" value="1"/>
</dbReference>
<dbReference type="RefSeq" id="WP_198877564.1">
    <property type="nucleotide sequence ID" value="NZ_JAEKMH010000004.1"/>
</dbReference>
<reference evidence="7" key="1">
    <citation type="submission" date="2020-12" db="EMBL/GenBank/DDBJ databases">
        <title>Devosia sp. MSA67 isolated from Mo River.</title>
        <authorList>
            <person name="Ma F."/>
            <person name="Zi Z."/>
        </authorList>
    </citation>
    <scope>NUCLEOTIDE SEQUENCE</scope>
    <source>
        <strain evidence="7">MSA67</strain>
    </source>
</reference>
<dbReference type="Gene3D" id="3.10.105.10">
    <property type="entry name" value="Dipeptide-binding Protein, Domain 3"/>
    <property type="match status" value="1"/>
</dbReference>
<name>A0A934J1Y5_9HYPH</name>
<organism evidence="7 8">
    <name type="scientific">Devosia sediminis</name>
    <dbReference type="NCBI Taxonomy" id="2798801"/>
    <lineage>
        <taxon>Bacteria</taxon>
        <taxon>Pseudomonadati</taxon>
        <taxon>Pseudomonadota</taxon>
        <taxon>Alphaproteobacteria</taxon>
        <taxon>Hyphomicrobiales</taxon>
        <taxon>Devosiaceae</taxon>
        <taxon>Devosia</taxon>
    </lineage>
</organism>
<comment type="caution">
    <text evidence="7">The sequence shown here is derived from an EMBL/GenBank/DDBJ whole genome shotgun (WGS) entry which is preliminary data.</text>
</comment>
<keyword evidence="3" id="KW-0813">Transport</keyword>
<protein>
    <recommendedName>
        <fullName evidence="6">Solute-binding protein family 5 domain-containing protein</fullName>
    </recommendedName>
</protein>
<dbReference type="AlphaFoldDB" id="A0A934J1Y5"/>
<dbReference type="Pfam" id="PF00496">
    <property type="entry name" value="SBP_bac_5"/>
    <property type="match status" value="1"/>
</dbReference>
<dbReference type="GO" id="GO:0030288">
    <property type="term" value="C:outer membrane-bounded periplasmic space"/>
    <property type="evidence" value="ECO:0007669"/>
    <property type="project" value="UniProtKB-ARBA"/>
</dbReference>
<comment type="similarity">
    <text evidence="2">Belongs to the bacterial solute-binding protein 5 family.</text>
</comment>
<dbReference type="InterPro" id="IPR039424">
    <property type="entry name" value="SBP_5"/>
</dbReference>
<dbReference type="PANTHER" id="PTHR30290">
    <property type="entry name" value="PERIPLASMIC BINDING COMPONENT OF ABC TRANSPORTER"/>
    <property type="match status" value="1"/>
</dbReference>
<dbReference type="GO" id="GO:1904680">
    <property type="term" value="F:peptide transmembrane transporter activity"/>
    <property type="evidence" value="ECO:0007669"/>
    <property type="project" value="TreeGrafter"/>
</dbReference>
<dbReference type="GO" id="GO:0015833">
    <property type="term" value="P:peptide transport"/>
    <property type="evidence" value="ECO:0007669"/>
    <property type="project" value="TreeGrafter"/>
</dbReference>
<evidence type="ECO:0000313" key="7">
    <source>
        <dbReference type="EMBL" id="MBJ3786372.1"/>
    </source>
</evidence>
<proteinExistence type="inferred from homology"/>
<feature type="signal peptide" evidence="5">
    <location>
        <begin position="1"/>
        <end position="28"/>
    </location>
</feature>
<dbReference type="Gene3D" id="3.40.190.10">
    <property type="entry name" value="Periplasmic binding protein-like II"/>
    <property type="match status" value="1"/>
</dbReference>
<dbReference type="PROSITE" id="PS51318">
    <property type="entry name" value="TAT"/>
    <property type="match status" value="1"/>
</dbReference>
<feature type="chain" id="PRO_5037275378" description="Solute-binding protein family 5 domain-containing protein" evidence="5">
    <location>
        <begin position="29"/>
        <end position="533"/>
    </location>
</feature>
<dbReference type="InterPro" id="IPR000914">
    <property type="entry name" value="SBP_5_dom"/>
</dbReference>
<evidence type="ECO:0000313" key="8">
    <source>
        <dbReference type="Proteomes" id="UP000602124"/>
    </source>
</evidence>